<dbReference type="GO" id="GO:0003988">
    <property type="term" value="F:acetyl-CoA C-acyltransferase activity"/>
    <property type="evidence" value="ECO:0007669"/>
    <property type="project" value="UniProtKB-ARBA"/>
</dbReference>
<protein>
    <submittedName>
        <fullName evidence="2">Thiolase</fullName>
    </submittedName>
</protein>
<dbReference type="PANTHER" id="PTHR42870">
    <property type="entry name" value="ACETYL-COA C-ACETYLTRANSFERASE"/>
    <property type="match status" value="1"/>
</dbReference>
<reference evidence="2 3" key="1">
    <citation type="submission" date="2024-02" db="EMBL/GenBank/DDBJ databases">
        <title>Genome sequence of Aquincola sp. MAHUQ-54.</title>
        <authorList>
            <person name="Huq M.A."/>
        </authorList>
    </citation>
    <scope>NUCLEOTIDE SEQUENCE [LARGE SCALE GENOMIC DNA]</scope>
    <source>
        <strain evidence="2 3">MAHUQ-54</strain>
    </source>
</reference>
<evidence type="ECO:0000313" key="2">
    <source>
        <dbReference type="EMBL" id="MEF7612741.1"/>
    </source>
</evidence>
<dbReference type="AlphaFoldDB" id="A0AAW9Q5I2"/>
<accession>A0AAW9Q5I2</accession>
<dbReference type="PANTHER" id="PTHR42870:SF1">
    <property type="entry name" value="NON-SPECIFIC LIPID-TRANSFER PROTEIN-LIKE 2"/>
    <property type="match status" value="1"/>
</dbReference>
<dbReference type="RefSeq" id="WP_332287635.1">
    <property type="nucleotide sequence ID" value="NZ_JAZIBG010000009.1"/>
</dbReference>
<proteinExistence type="predicted"/>
<dbReference type="EMBL" id="JAZIBG010000009">
    <property type="protein sequence ID" value="MEF7612741.1"/>
    <property type="molecule type" value="Genomic_DNA"/>
</dbReference>
<dbReference type="Gene3D" id="3.40.47.10">
    <property type="match status" value="1"/>
</dbReference>
<feature type="domain" description="Thiolase C-terminal" evidence="1">
    <location>
        <begin position="241"/>
        <end position="384"/>
    </location>
</feature>
<name>A0AAW9Q5I2_9BURK</name>
<dbReference type="InterPro" id="IPR055140">
    <property type="entry name" value="Thiolase_C_2"/>
</dbReference>
<evidence type="ECO:0000259" key="1">
    <source>
        <dbReference type="Pfam" id="PF22691"/>
    </source>
</evidence>
<comment type="caution">
    <text evidence="2">The sequence shown here is derived from an EMBL/GenBank/DDBJ whole genome shotgun (WGS) entry which is preliminary data.</text>
</comment>
<dbReference type="InterPro" id="IPR002155">
    <property type="entry name" value="Thiolase"/>
</dbReference>
<dbReference type="Proteomes" id="UP001336250">
    <property type="component" value="Unassembled WGS sequence"/>
</dbReference>
<dbReference type="PIRSF" id="PIRSF000429">
    <property type="entry name" value="Ac-CoA_Ac_transf"/>
    <property type="match status" value="1"/>
</dbReference>
<dbReference type="NCBIfam" id="NF004811">
    <property type="entry name" value="PRK06158.1"/>
    <property type="match status" value="1"/>
</dbReference>
<dbReference type="SUPFAM" id="SSF53901">
    <property type="entry name" value="Thiolase-like"/>
    <property type="match status" value="2"/>
</dbReference>
<organism evidence="2 3">
    <name type="scientific">Aquincola agrisoli</name>
    <dbReference type="NCBI Taxonomy" id="3119538"/>
    <lineage>
        <taxon>Bacteria</taxon>
        <taxon>Pseudomonadati</taxon>
        <taxon>Pseudomonadota</taxon>
        <taxon>Betaproteobacteria</taxon>
        <taxon>Burkholderiales</taxon>
        <taxon>Sphaerotilaceae</taxon>
        <taxon>Aquincola</taxon>
    </lineage>
</organism>
<gene>
    <name evidence="2" type="ORF">V4F39_02385</name>
</gene>
<keyword evidence="3" id="KW-1185">Reference proteome</keyword>
<evidence type="ECO:0000313" key="3">
    <source>
        <dbReference type="Proteomes" id="UP001336250"/>
    </source>
</evidence>
<dbReference type="Pfam" id="PF22691">
    <property type="entry name" value="Thiolase_C_1"/>
    <property type="match status" value="1"/>
</dbReference>
<dbReference type="InterPro" id="IPR016039">
    <property type="entry name" value="Thiolase-like"/>
</dbReference>
<dbReference type="CDD" id="cd00829">
    <property type="entry name" value="SCP-x_thiolase"/>
    <property type="match status" value="1"/>
</dbReference>
<sequence>MTTSLRGQVAILGTGLAGMGHAGGATEQEIISRAAHAAVRASGLRMADIDGIITSSLTSPWWVMRMAEYLGLRPRFSDSTMFGGSSFIADLQVAAMAILSGRCNHVLVCYGATPRSAPSSSKINQMRAELDPQPYEHPYKPFNPVSSYALAAARHMHEYGTTREQLAEVAVAARRWAMLNPDAFMREPLSIEDVLGSKMISDPLTVRDCCLVTDGAGAFVVSASPRARDLHPAPVYVLGTGHAHWHRQISCMEDLTVTPARDSGAAAFAEAGLAPADIDVVELYDAFTINPILFLEDLGFCKKGEGGAFVSGGRIAPGGAFPLNTNGGGLSCTHPGMYSIFLVIEAVTQLRAQAGARQVAGARTALVHGNGGVLSSQATAILSTQH</sequence>